<dbReference type="PROSITE" id="PS51257">
    <property type="entry name" value="PROKAR_LIPOPROTEIN"/>
    <property type="match status" value="1"/>
</dbReference>
<name>A0AAR2KI83_PYGNA</name>
<reference evidence="9" key="3">
    <citation type="submission" date="2025-09" db="UniProtKB">
        <authorList>
            <consortium name="Ensembl"/>
        </authorList>
    </citation>
    <scope>IDENTIFICATION</scope>
</reference>
<dbReference type="GeneTree" id="ENSGT00940000166320"/>
<accession>A0AAR2KI83</accession>
<evidence type="ECO:0000256" key="1">
    <source>
        <dbReference type="ARBA" id="ARBA00008295"/>
    </source>
</evidence>
<dbReference type="InterPro" id="IPR004031">
    <property type="entry name" value="PMP22/EMP/MP20/Claudin"/>
</dbReference>
<keyword evidence="6 8" id="KW-1133">Transmembrane helix</keyword>
<feature type="transmembrane region" description="Helical" evidence="8">
    <location>
        <begin position="7"/>
        <end position="29"/>
    </location>
</feature>
<keyword evidence="4 8" id="KW-0812">Transmembrane</keyword>
<keyword evidence="2 8" id="KW-0796">Tight junction</keyword>
<dbReference type="PROSITE" id="PS01346">
    <property type="entry name" value="CLAUDIN"/>
    <property type="match status" value="1"/>
</dbReference>
<evidence type="ECO:0000256" key="4">
    <source>
        <dbReference type="ARBA" id="ARBA00022692"/>
    </source>
</evidence>
<dbReference type="PANTHER" id="PTHR12002">
    <property type="entry name" value="CLAUDIN"/>
    <property type="match status" value="1"/>
</dbReference>
<sequence>MSRGKEIVAIALVLIGWISAVVACVLPMWKVSSVTEAGTGRAQTILEGLWMSCAMKSSEKMQCTAYNSTQTITSDLQAARDMTAITIITALLPLSLSFMGAKCTNCIKDETLQAKVLIISGVFFVIAGCLVIIPVSWIKNSIVQERPPRVSLYFCFAAITFKPEETTSPCVHMVTNSGFL</sequence>
<evidence type="ECO:0000256" key="3">
    <source>
        <dbReference type="ARBA" id="ARBA00022475"/>
    </source>
</evidence>
<proteinExistence type="inferred from homology"/>
<keyword evidence="3 8" id="KW-1003">Cell membrane</keyword>
<dbReference type="GO" id="GO:0005198">
    <property type="term" value="F:structural molecule activity"/>
    <property type="evidence" value="ECO:0007669"/>
    <property type="project" value="InterPro"/>
</dbReference>
<comment type="subcellular location">
    <subcellularLocation>
        <location evidence="8">Cell junction</location>
        <location evidence="8">Tight junction</location>
    </subcellularLocation>
    <subcellularLocation>
        <location evidence="8">Cell membrane</location>
        <topology evidence="8">Multi-pass membrane protein</topology>
    </subcellularLocation>
</comment>
<dbReference type="GO" id="GO:0005886">
    <property type="term" value="C:plasma membrane"/>
    <property type="evidence" value="ECO:0007669"/>
    <property type="project" value="UniProtKB-SubCell"/>
</dbReference>
<dbReference type="PRINTS" id="PR01077">
    <property type="entry name" value="CLAUDIN"/>
</dbReference>
<reference evidence="9" key="2">
    <citation type="submission" date="2025-08" db="UniProtKB">
        <authorList>
            <consortium name="Ensembl"/>
        </authorList>
    </citation>
    <scope>IDENTIFICATION</scope>
</reference>
<dbReference type="Proteomes" id="UP001501920">
    <property type="component" value="Chromosome 9"/>
</dbReference>
<dbReference type="InterPro" id="IPR006187">
    <property type="entry name" value="Claudin"/>
</dbReference>
<reference evidence="9 10" key="1">
    <citation type="submission" date="2020-10" db="EMBL/GenBank/DDBJ databases">
        <title>Pygocentrus nattereri (red-bellied piranha) genome, fPygNat1, primary haplotype.</title>
        <authorList>
            <person name="Myers G."/>
            <person name="Meyer A."/>
            <person name="Karagic N."/>
            <person name="Pippel M."/>
            <person name="Winkler S."/>
            <person name="Tracey A."/>
            <person name="Wood J."/>
            <person name="Formenti G."/>
            <person name="Howe K."/>
            <person name="Fedrigo O."/>
            <person name="Jarvis E.D."/>
        </authorList>
    </citation>
    <scope>NUCLEOTIDE SEQUENCE [LARGE SCALE GENOMIC DNA]</scope>
</reference>
<evidence type="ECO:0000256" key="2">
    <source>
        <dbReference type="ARBA" id="ARBA00022427"/>
    </source>
</evidence>
<feature type="transmembrane region" description="Helical" evidence="8">
    <location>
        <begin position="84"/>
        <end position="104"/>
    </location>
</feature>
<keyword evidence="10" id="KW-1185">Reference proteome</keyword>
<evidence type="ECO:0000256" key="7">
    <source>
        <dbReference type="ARBA" id="ARBA00023136"/>
    </source>
</evidence>
<dbReference type="Pfam" id="PF00822">
    <property type="entry name" value="PMP22_Claudin"/>
    <property type="match status" value="1"/>
</dbReference>
<organism evidence="9 10">
    <name type="scientific">Pygocentrus nattereri</name>
    <name type="common">Red-bellied piranha</name>
    <dbReference type="NCBI Taxonomy" id="42514"/>
    <lineage>
        <taxon>Eukaryota</taxon>
        <taxon>Metazoa</taxon>
        <taxon>Chordata</taxon>
        <taxon>Craniata</taxon>
        <taxon>Vertebrata</taxon>
        <taxon>Euteleostomi</taxon>
        <taxon>Actinopterygii</taxon>
        <taxon>Neopterygii</taxon>
        <taxon>Teleostei</taxon>
        <taxon>Ostariophysi</taxon>
        <taxon>Characiformes</taxon>
        <taxon>Characoidei</taxon>
        <taxon>Pygocentrus</taxon>
    </lineage>
</organism>
<dbReference type="Ensembl" id="ENSPNAT00000067264.1">
    <property type="protein sequence ID" value="ENSPNAP00000062157.1"/>
    <property type="gene ID" value="ENSPNAG00000034025.1"/>
</dbReference>
<evidence type="ECO:0000256" key="5">
    <source>
        <dbReference type="ARBA" id="ARBA00022949"/>
    </source>
</evidence>
<keyword evidence="7 8" id="KW-0472">Membrane</keyword>
<comment type="function">
    <text evidence="8">Claudins function as major constituents of the tight junction complexes that regulate the permeability of epithelia.</text>
</comment>
<comment type="similarity">
    <text evidence="1 8">Belongs to the claudin family.</text>
</comment>
<evidence type="ECO:0000256" key="8">
    <source>
        <dbReference type="RuleBase" id="RU060637"/>
    </source>
</evidence>
<keyword evidence="5 8" id="KW-0965">Cell junction</keyword>
<evidence type="ECO:0000313" key="10">
    <source>
        <dbReference type="Proteomes" id="UP001501920"/>
    </source>
</evidence>
<protein>
    <recommendedName>
        <fullName evidence="8">Claudin</fullName>
    </recommendedName>
</protein>
<dbReference type="AlphaFoldDB" id="A0AAR2KI83"/>
<evidence type="ECO:0000313" key="9">
    <source>
        <dbReference type="Ensembl" id="ENSPNAP00000062157.1"/>
    </source>
</evidence>
<comment type="caution">
    <text evidence="8">Lacks conserved residue(s) required for the propagation of feature annotation.</text>
</comment>
<dbReference type="Gene3D" id="1.20.140.150">
    <property type="match status" value="1"/>
</dbReference>
<dbReference type="GO" id="GO:0005923">
    <property type="term" value="C:bicellular tight junction"/>
    <property type="evidence" value="ECO:0007669"/>
    <property type="project" value="UniProtKB-SubCell"/>
</dbReference>
<feature type="transmembrane region" description="Helical" evidence="8">
    <location>
        <begin position="116"/>
        <end position="138"/>
    </location>
</feature>
<evidence type="ECO:0000256" key="6">
    <source>
        <dbReference type="ARBA" id="ARBA00022989"/>
    </source>
</evidence>
<dbReference type="InterPro" id="IPR017974">
    <property type="entry name" value="Claudin_CS"/>
</dbReference>